<accession>A0A5B9MDN4</accession>
<keyword evidence="2" id="KW-1185">Reference proteome</keyword>
<gene>
    <name evidence="1" type="ORF">Mal15_34450</name>
</gene>
<organism evidence="1 2">
    <name type="scientific">Stieleria maiorica</name>
    <dbReference type="NCBI Taxonomy" id="2795974"/>
    <lineage>
        <taxon>Bacteria</taxon>
        <taxon>Pseudomonadati</taxon>
        <taxon>Planctomycetota</taxon>
        <taxon>Planctomycetia</taxon>
        <taxon>Pirellulales</taxon>
        <taxon>Pirellulaceae</taxon>
        <taxon>Stieleria</taxon>
    </lineage>
</organism>
<proteinExistence type="predicted"/>
<dbReference type="RefSeq" id="WP_147868782.1">
    <property type="nucleotide sequence ID" value="NZ_CP036264.1"/>
</dbReference>
<reference evidence="1 2" key="1">
    <citation type="submission" date="2019-02" db="EMBL/GenBank/DDBJ databases">
        <title>Planctomycetal bacteria perform biofilm scaping via a novel small molecule.</title>
        <authorList>
            <person name="Jeske O."/>
            <person name="Boedeker C."/>
            <person name="Wiegand S."/>
            <person name="Breitling P."/>
            <person name="Kallscheuer N."/>
            <person name="Jogler M."/>
            <person name="Rohde M."/>
            <person name="Petersen J."/>
            <person name="Medema M.H."/>
            <person name="Surup F."/>
            <person name="Jogler C."/>
        </authorList>
    </citation>
    <scope>NUCLEOTIDE SEQUENCE [LARGE SCALE GENOMIC DNA]</scope>
    <source>
        <strain evidence="1 2">Mal15</strain>
    </source>
</reference>
<dbReference type="Proteomes" id="UP000321353">
    <property type="component" value="Chromosome"/>
</dbReference>
<dbReference type="AlphaFoldDB" id="A0A5B9MDN4"/>
<evidence type="ECO:0000313" key="1">
    <source>
        <dbReference type="EMBL" id="QEF99381.1"/>
    </source>
</evidence>
<sequence>MNRVPIEQAGASWALAMFLLWQGWLSGADAYAVDRDLVQVRVVDRNGQPIDNATVRIVGLMSTPDIGTWHQTPGQLTIPSVSSGQYEIAIQRRHQAFLHHDRVLLEVTAPTRELYFREVFQTRLRCGVPLDVTLNPQATDTIRVVDDQGNSVAGARLAPAVWGTTVIPKYHGIPESASTDAEGKTQATWIDPARLSMVYLWSDSLGNQRLPVTRGDDGRLSVVALKTYNTAGRWTAESEPEPDSPFFSTAITVASSPQKFSFSQGATQVYTWGTTVQRPDGTLPPVQLTPGNLVYTSQMPSSVPLTTQHQRAAGATIDEHQLYQIEWFDGIRLRGQIVDEHSGDPLPDLTVLHFSMSHSNGITDDDGVFQIWFARGSRISYFPQDVLGRHIKAGGFYLYPQQLPVDGNLQLDPTPMQRMSAAIGKVVDPQGLPIAAAQVECQFKDERFTRTQTLYSNAKGEFRFNHVLENATVQLTAQHETMMTEQPVSALLSETDEVLLKVVPRHGVVIRGRVVDADGKAIERVSVTTRTPQVIQQELYNGRDTVAVELFGGKSSIATDQQGVFESRPIVDWNRDISLELNAPGYRMAATYWRDASIAGNNKTDLDFGTITMHPQWKTIDQPIQVIDADSKHPLAGARIACRGAYVEHQRHHSDSDGRATFRIADSTAVFAVHHDGYHPAVIVRQVGRPIGPIGLHRLDAGPLSTPPIQPKSQTQVDATTLAGRMLQRFTKPEPSDTYHRLASYYHTLAIADFDSAHSELSELAKLPNMKSTIGMMIAQMKGLDADQKKRVLPLLDDKIVFHFSLSLADEATESEERLEWLGEALVLARQQAGDDGLASIGQLAAKLFEHDEVEMAKDLLSDAYADHPKLAEILASGERQKVAGVARVFLPVYATVDPEKASELIALTAYADEIDRLQTLAVRFAAEYGDQSPETLCKRLGIDRLSSRGMTAGHLNLKHRDAKRGLALAERCDDELGKADFLFELAKTSDADVQTKSELARQALQIMESPDEGAMILQPRHWLAERIEQVALWDPDLAEEYLFASIWIENQSSRITPFFPTATLAIHLAPVNPGIAKALVEPCFDDWSWLFGQRDQSVMFSHALPLHAAAAIDPDWAHALVNDLLHNHIEGNESRKLLIVSGIAASLID</sequence>
<dbReference type="EMBL" id="CP036264">
    <property type="protein sequence ID" value="QEF99381.1"/>
    <property type="molecule type" value="Genomic_DNA"/>
</dbReference>
<evidence type="ECO:0000313" key="2">
    <source>
        <dbReference type="Proteomes" id="UP000321353"/>
    </source>
</evidence>
<name>A0A5B9MDN4_9BACT</name>
<dbReference type="KEGG" id="smam:Mal15_34450"/>
<protein>
    <submittedName>
        <fullName evidence="1">Uncharacterized protein</fullName>
    </submittedName>
</protein>